<proteinExistence type="predicted"/>
<evidence type="ECO:0000313" key="10">
    <source>
        <dbReference type="EnsemblPlants" id="Pp3c20_2450V3.1"/>
    </source>
</evidence>
<reference evidence="9 11" key="2">
    <citation type="journal article" date="2018" name="Plant J.">
        <title>The Physcomitrella patens chromosome-scale assembly reveals moss genome structure and evolution.</title>
        <authorList>
            <person name="Lang D."/>
            <person name="Ullrich K.K."/>
            <person name="Murat F."/>
            <person name="Fuchs J."/>
            <person name="Jenkins J."/>
            <person name="Haas F.B."/>
            <person name="Piednoel M."/>
            <person name="Gundlach H."/>
            <person name="Van Bel M."/>
            <person name="Meyberg R."/>
            <person name="Vives C."/>
            <person name="Morata J."/>
            <person name="Symeonidi A."/>
            <person name="Hiss M."/>
            <person name="Muchero W."/>
            <person name="Kamisugi Y."/>
            <person name="Saleh O."/>
            <person name="Blanc G."/>
            <person name="Decker E.L."/>
            <person name="van Gessel N."/>
            <person name="Grimwood J."/>
            <person name="Hayes R.D."/>
            <person name="Graham S.W."/>
            <person name="Gunter L.E."/>
            <person name="McDaniel S.F."/>
            <person name="Hoernstein S.N.W."/>
            <person name="Larsson A."/>
            <person name="Li F.W."/>
            <person name="Perroud P.F."/>
            <person name="Phillips J."/>
            <person name="Ranjan P."/>
            <person name="Rokshar D.S."/>
            <person name="Rothfels C.J."/>
            <person name="Schneider L."/>
            <person name="Shu S."/>
            <person name="Stevenson D.W."/>
            <person name="Thummler F."/>
            <person name="Tillich M."/>
            <person name="Villarreal Aguilar J.C."/>
            <person name="Widiez T."/>
            <person name="Wong G.K."/>
            <person name="Wymore A."/>
            <person name="Zhang Y."/>
            <person name="Zimmer A.D."/>
            <person name="Quatrano R.S."/>
            <person name="Mayer K.F.X."/>
            <person name="Goodstein D."/>
            <person name="Casacuberta J.M."/>
            <person name="Vandepoele K."/>
            <person name="Reski R."/>
            <person name="Cuming A.C."/>
            <person name="Tuskan G.A."/>
            <person name="Maumus F."/>
            <person name="Salse J."/>
            <person name="Schmutz J."/>
            <person name="Rensing S.A."/>
        </authorList>
    </citation>
    <scope>NUCLEOTIDE SEQUENCE [LARGE SCALE GENOMIC DNA]</scope>
    <source>
        <strain evidence="10 11">cv. Gransden 2004</strain>
    </source>
</reference>
<dbReference type="STRING" id="3218.A0A2K1ITQ9"/>
<reference evidence="10" key="3">
    <citation type="submission" date="2020-12" db="UniProtKB">
        <authorList>
            <consortium name="EnsemblPlants"/>
        </authorList>
    </citation>
    <scope>IDENTIFICATION</scope>
</reference>
<dbReference type="SUPFAM" id="SSF48403">
    <property type="entry name" value="Ankyrin repeat"/>
    <property type="match status" value="1"/>
</dbReference>
<dbReference type="AlphaFoldDB" id="A0A2K1ITQ9"/>
<keyword evidence="6 7" id="KW-0472">Membrane</keyword>
<dbReference type="GO" id="GO:0016020">
    <property type="term" value="C:membrane"/>
    <property type="evidence" value="ECO:0007669"/>
    <property type="project" value="UniProtKB-SubCell"/>
</dbReference>
<dbReference type="Gene3D" id="1.25.40.20">
    <property type="entry name" value="Ankyrin repeat-containing domain"/>
    <property type="match status" value="2"/>
</dbReference>
<keyword evidence="3" id="KW-0677">Repeat</keyword>
<evidence type="ECO:0000256" key="4">
    <source>
        <dbReference type="ARBA" id="ARBA00022989"/>
    </source>
</evidence>
<evidence type="ECO:0000256" key="7">
    <source>
        <dbReference type="SAM" id="Phobius"/>
    </source>
</evidence>
<evidence type="ECO:0000259" key="8">
    <source>
        <dbReference type="Pfam" id="PF13962"/>
    </source>
</evidence>
<comment type="subcellular location">
    <subcellularLocation>
        <location evidence="1">Membrane</location>
        <topology evidence="1">Multi-pass membrane protein</topology>
    </subcellularLocation>
</comment>
<keyword evidence="4 7" id="KW-1133">Transmembrane helix</keyword>
<dbReference type="PANTHER" id="PTHR24186">
    <property type="entry name" value="PROTEIN PHOSPHATASE 1 REGULATORY SUBUNIT"/>
    <property type="match status" value="1"/>
</dbReference>
<protein>
    <recommendedName>
        <fullName evidence="8">PGG domain-containing protein</fullName>
    </recommendedName>
</protein>
<dbReference type="Gramene" id="Pp3c20_2450V3.1">
    <property type="protein sequence ID" value="Pp3c20_2450V3.1"/>
    <property type="gene ID" value="Pp3c20_2450"/>
</dbReference>
<dbReference type="Pfam" id="PF13962">
    <property type="entry name" value="PGG"/>
    <property type="match status" value="1"/>
</dbReference>
<dbReference type="EnsemblPlants" id="Pp3c20_2450V3.1">
    <property type="protein sequence ID" value="Pp3c20_2450V3.1"/>
    <property type="gene ID" value="Pp3c20_2450"/>
</dbReference>
<feature type="transmembrane region" description="Helical" evidence="7">
    <location>
        <begin position="633"/>
        <end position="652"/>
    </location>
</feature>
<dbReference type="Pfam" id="PF12796">
    <property type="entry name" value="Ank_2"/>
    <property type="match status" value="1"/>
</dbReference>
<dbReference type="PANTHER" id="PTHR24186:SF38">
    <property type="entry name" value="ANKYRIN REPEAT FAMILY PROTEIN"/>
    <property type="match status" value="1"/>
</dbReference>
<dbReference type="PaxDb" id="3218-PP1S152_121V6.1"/>
<reference evidence="9 11" key="1">
    <citation type="journal article" date="2008" name="Science">
        <title>The Physcomitrella genome reveals evolutionary insights into the conquest of land by plants.</title>
        <authorList>
            <person name="Rensing S."/>
            <person name="Lang D."/>
            <person name="Zimmer A."/>
            <person name="Terry A."/>
            <person name="Salamov A."/>
            <person name="Shapiro H."/>
            <person name="Nishiyama T."/>
            <person name="Perroud P.-F."/>
            <person name="Lindquist E."/>
            <person name="Kamisugi Y."/>
            <person name="Tanahashi T."/>
            <person name="Sakakibara K."/>
            <person name="Fujita T."/>
            <person name="Oishi K."/>
            <person name="Shin-I T."/>
            <person name="Kuroki Y."/>
            <person name="Toyoda A."/>
            <person name="Suzuki Y."/>
            <person name="Hashimoto A."/>
            <person name="Yamaguchi K."/>
            <person name="Sugano A."/>
            <person name="Kohara Y."/>
            <person name="Fujiyama A."/>
            <person name="Anterola A."/>
            <person name="Aoki S."/>
            <person name="Ashton N."/>
            <person name="Barbazuk W.B."/>
            <person name="Barker E."/>
            <person name="Bennetzen J."/>
            <person name="Bezanilla M."/>
            <person name="Blankenship R."/>
            <person name="Cho S.H."/>
            <person name="Dutcher S."/>
            <person name="Estelle M."/>
            <person name="Fawcett J.A."/>
            <person name="Gundlach H."/>
            <person name="Hanada K."/>
            <person name="Heyl A."/>
            <person name="Hicks K.A."/>
            <person name="Hugh J."/>
            <person name="Lohr M."/>
            <person name="Mayer K."/>
            <person name="Melkozernov A."/>
            <person name="Murata T."/>
            <person name="Nelson D."/>
            <person name="Pils B."/>
            <person name="Prigge M."/>
            <person name="Reiss B."/>
            <person name="Renner T."/>
            <person name="Rombauts S."/>
            <person name="Rushton P."/>
            <person name="Sanderfoot A."/>
            <person name="Schween G."/>
            <person name="Shiu S.-H."/>
            <person name="Stueber K."/>
            <person name="Theodoulou F.L."/>
            <person name="Tu H."/>
            <person name="Van de Peer Y."/>
            <person name="Verrier P.J."/>
            <person name="Waters E."/>
            <person name="Wood A."/>
            <person name="Yang L."/>
            <person name="Cove D."/>
            <person name="Cuming A."/>
            <person name="Hasebe M."/>
            <person name="Lucas S."/>
            <person name="Mishler D.B."/>
            <person name="Reski R."/>
            <person name="Grigoriev I."/>
            <person name="Quatrano R.S."/>
            <person name="Boore J.L."/>
        </authorList>
    </citation>
    <scope>NUCLEOTIDE SEQUENCE [LARGE SCALE GENOMIC DNA]</scope>
    <source>
        <strain evidence="10 11">cv. Gransden 2004</strain>
    </source>
</reference>
<evidence type="ECO:0000256" key="1">
    <source>
        <dbReference type="ARBA" id="ARBA00004141"/>
    </source>
</evidence>
<dbReference type="SMART" id="SM00248">
    <property type="entry name" value="ANK"/>
    <property type="match status" value="6"/>
</dbReference>
<evidence type="ECO:0000313" key="9">
    <source>
        <dbReference type="EMBL" id="PNR32662.1"/>
    </source>
</evidence>
<dbReference type="InterPro" id="IPR002110">
    <property type="entry name" value="Ankyrin_rpt"/>
</dbReference>
<dbReference type="Pfam" id="PF00023">
    <property type="entry name" value="Ank"/>
    <property type="match status" value="1"/>
</dbReference>
<evidence type="ECO:0000256" key="6">
    <source>
        <dbReference type="ARBA" id="ARBA00023136"/>
    </source>
</evidence>
<keyword evidence="2 7" id="KW-0812">Transmembrane</keyword>
<dbReference type="InterPro" id="IPR026961">
    <property type="entry name" value="PGG_dom"/>
</dbReference>
<dbReference type="InParanoid" id="A0A2K1ITQ9"/>
<dbReference type="InterPro" id="IPR036770">
    <property type="entry name" value="Ankyrin_rpt-contain_sf"/>
</dbReference>
<keyword evidence="11" id="KW-1185">Reference proteome</keyword>
<accession>A0A2K1ITQ9</accession>
<keyword evidence="5" id="KW-0040">ANK repeat</keyword>
<evidence type="ECO:0000256" key="5">
    <source>
        <dbReference type="ARBA" id="ARBA00023043"/>
    </source>
</evidence>
<dbReference type="FunCoup" id="A0A2K1ITQ9">
    <property type="interactions" value="1593"/>
</dbReference>
<gene>
    <name evidence="9" type="ORF">PHYPA_024604</name>
</gene>
<dbReference type="EMBL" id="ABEU02000020">
    <property type="protein sequence ID" value="PNR32662.1"/>
    <property type="molecule type" value="Genomic_DNA"/>
</dbReference>
<evidence type="ECO:0000313" key="11">
    <source>
        <dbReference type="Proteomes" id="UP000006727"/>
    </source>
</evidence>
<evidence type="ECO:0000256" key="2">
    <source>
        <dbReference type="ARBA" id="ARBA00022692"/>
    </source>
</evidence>
<name>A0A2K1ITQ9_PHYPA</name>
<feature type="transmembrane region" description="Helical" evidence="7">
    <location>
        <begin position="672"/>
        <end position="694"/>
    </location>
</feature>
<sequence length="730" mass="82304">MKSNEGSLKELALEGRVTEMFIDLMLPPRNSMEPRASDLLLDALKQMDSNLSTISSTLKDVLLHLTNSSKHKTMYENHNNDDLPTMLTHSHERDIEFYTDYERIGKYDIINVFFNSVSKLDFDRIHAILKVKPGIVFEMDDRQRTVLNAAVIANSEVMVRDIINTAFRICEQASKMQQLLEVIDTEFSINAYQIATINGNQNIIDILEGAKNHLVTRTTTLYEFENAFIPTKQYWSTKSIDDMSKAHSNLKYIRELVNPILKQVKQDYQIKTILEIIDFHCPNVLDFNIGDVASRTLFFRAASIGNHVAIKVLAENSKKNLNIGSLAKGHEVPRHRSVVKLHASMSVTPLHIAVFHNHHHVVEVMLHALKVQQHIKFYKSSTSKLDLNRMCEHVQYSFKFTPFQLAAFKGYTQIIQLLLKESDLADKCVVGCEKGMGAIQSQIPALHLAAAGGHPAAVQMLLASDRIDPFAVDQQGNTALHYAARAFDDEFHEMRCLTPVDYVSMHHFRHKPPHRTKPSFEVIGCMELLLQAGLDMNQQNVDGCAPELSGRTPEPVRQWWYEKFTKQTQEQLQNIFATANAVSITAALVATTSFAGPLRPPLGFTQDVHPDWLNGYGQFSHPTVEAFFFCDNLTFYLSMTSIILILIPYLPVAHEGILREIHVAKKSVQAAVVVLFISIVFLIAAFFCAALSIVPKDRWKYKSLTVLTTGIGAWSAPSSCRCFASVSCAW</sequence>
<feature type="domain" description="PGG" evidence="8">
    <location>
        <begin position="577"/>
        <end position="690"/>
    </location>
</feature>
<organism evidence="9">
    <name type="scientific">Physcomitrium patens</name>
    <name type="common">Spreading-leaved earth moss</name>
    <name type="synonym">Physcomitrella patens</name>
    <dbReference type="NCBI Taxonomy" id="3218"/>
    <lineage>
        <taxon>Eukaryota</taxon>
        <taxon>Viridiplantae</taxon>
        <taxon>Streptophyta</taxon>
        <taxon>Embryophyta</taxon>
        <taxon>Bryophyta</taxon>
        <taxon>Bryophytina</taxon>
        <taxon>Bryopsida</taxon>
        <taxon>Funariidae</taxon>
        <taxon>Funariales</taxon>
        <taxon>Funariaceae</taxon>
        <taxon>Physcomitrium</taxon>
    </lineage>
</organism>
<dbReference type="Proteomes" id="UP000006727">
    <property type="component" value="Chromosome 20"/>
</dbReference>
<evidence type="ECO:0000256" key="3">
    <source>
        <dbReference type="ARBA" id="ARBA00022737"/>
    </source>
</evidence>